<protein>
    <submittedName>
        <fullName evidence="1">Uncharacterized protein</fullName>
    </submittedName>
</protein>
<dbReference type="PROSITE" id="PS51257">
    <property type="entry name" value="PROKAR_LIPOPROTEIN"/>
    <property type="match status" value="1"/>
</dbReference>
<dbReference type="OrthoDB" id="10633687at2759"/>
<name>A0A1D2NJI2_ORCCI</name>
<dbReference type="Proteomes" id="UP000094527">
    <property type="component" value="Unassembled WGS sequence"/>
</dbReference>
<accession>A0A1D2NJI2</accession>
<gene>
    <name evidence="1" type="ORF">Ocin01_01320</name>
</gene>
<evidence type="ECO:0000313" key="2">
    <source>
        <dbReference type="Proteomes" id="UP000094527"/>
    </source>
</evidence>
<dbReference type="EMBL" id="LJIJ01000024">
    <property type="protein sequence ID" value="ODN05372.1"/>
    <property type="molecule type" value="Genomic_DNA"/>
</dbReference>
<keyword evidence="2" id="KW-1185">Reference proteome</keyword>
<dbReference type="AlphaFoldDB" id="A0A1D2NJI2"/>
<dbReference type="OMA" id="NRANCKG"/>
<proteinExistence type="predicted"/>
<reference evidence="1 2" key="1">
    <citation type="journal article" date="2016" name="Genome Biol. Evol.">
        <title>Gene Family Evolution Reflects Adaptation to Soil Environmental Stressors in the Genome of the Collembolan Orchesella cincta.</title>
        <authorList>
            <person name="Faddeeva-Vakhrusheva A."/>
            <person name="Derks M.F."/>
            <person name="Anvar S.Y."/>
            <person name="Agamennone V."/>
            <person name="Suring W."/>
            <person name="Smit S."/>
            <person name="van Straalen N.M."/>
            <person name="Roelofs D."/>
        </authorList>
    </citation>
    <scope>NUCLEOTIDE SEQUENCE [LARGE SCALE GENOMIC DNA]</scope>
    <source>
        <tissue evidence="1">Mixed pool</tissue>
    </source>
</reference>
<sequence>MAKLHTSVAAPLRKPVVISLFVIFIGLSSCGAAKVGSRSYEYGFIGGNRLSNPNSEERNTNSEVKERLSSVAAVVVDENSLPNTNESSGDQTKQLYTITVYPWNNHLGRPAIMEWSVEEEKSDMCKEVPTRWQGKVRSVNTYDNCVVLFNRANCKGISRIVKKGSPSHNRLSDICFQRKPMSARPCTEEEHHPPSTNEA</sequence>
<comment type="caution">
    <text evidence="1">The sequence shown here is derived from an EMBL/GenBank/DDBJ whole genome shotgun (WGS) entry which is preliminary data.</text>
</comment>
<evidence type="ECO:0000313" key="1">
    <source>
        <dbReference type="EMBL" id="ODN05372.1"/>
    </source>
</evidence>
<organism evidence="1 2">
    <name type="scientific">Orchesella cincta</name>
    <name type="common">Springtail</name>
    <name type="synonym">Podura cincta</name>
    <dbReference type="NCBI Taxonomy" id="48709"/>
    <lineage>
        <taxon>Eukaryota</taxon>
        <taxon>Metazoa</taxon>
        <taxon>Ecdysozoa</taxon>
        <taxon>Arthropoda</taxon>
        <taxon>Hexapoda</taxon>
        <taxon>Collembola</taxon>
        <taxon>Entomobryomorpha</taxon>
        <taxon>Entomobryoidea</taxon>
        <taxon>Orchesellidae</taxon>
        <taxon>Orchesellinae</taxon>
        <taxon>Orchesella</taxon>
    </lineage>
</organism>